<evidence type="ECO:0000313" key="3">
    <source>
        <dbReference type="Proteomes" id="UP000256877"/>
    </source>
</evidence>
<dbReference type="SUPFAM" id="SSF89796">
    <property type="entry name" value="CoA-transferase family III (CaiB/BaiF)"/>
    <property type="match status" value="1"/>
</dbReference>
<dbReference type="PANTHER" id="PTHR48229">
    <property type="entry name" value="CAIB/BAIF FAMILY ENZYME (AFU_ORTHOLOGUE AFUA_1G05360)-RELATED"/>
    <property type="match status" value="1"/>
</dbReference>
<gene>
    <name evidence="1" type="ORF">CGL51_11635</name>
    <name evidence="2" type="ORF">CGL52_10265</name>
</gene>
<dbReference type="InterPro" id="IPR023606">
    <property type="entry name" value="CoA-Trfase_III_dom_1_sf"/>
</dbReference>
<protein>
    <submittedName>
        <fullName evidence="1">Ferritin, Dps family protein</fullName>
    </submittedName>
</protein>
<dbReference type="Pfam" id="PF02515">
    <property type="entry name" value="CoA_transf_3"/>
    <property type="match status" value="1"/>
</dbReference>
<dbReference type="Gene3D" id="3.40.50.10540">
    <property type="entry name" value="Crotonobetainyl-coa:carnitine coa-transferase, domain 1"/>
    <property type="match status" value="1"/>
</dbReference>
<evidence type="ECO:0000313" key="4">
    <source>
        <dbReference type="Proteomes" id="UP000257123"/>
    </source>
</evidence>
<dbReference type="EMBL" id="NMUE01000048">
    <property type="protein sequence ID" value="RFA93952.1"/>
    <property type="molecule type" value="Genomic_DNA"/>
</dbReference>
<accession>A0A371QV93</accession>
<dbReference type="Proteomes" id="UP000257123">
    <property type="component" value="Unassembled WGS sequence"/>
</dbReference>
<proteinExistence type="predicted"/>
<reference evidence="3 4" key="1">
    <citation type="submission" date="2017-07" db="EMBL/GenBank/DDBJ databases">
        <title>Draft genome sequence of aerobic hyperthermophilic archaea, Pyrobaculum aerophilum YKB31 and YKB32.</title>
        <authorList>
            <person name="Mochizuki T."/>
            <person name="Berliner A.J."/>
            <person name="Yoshida-Takashima Y."/>
            <person name="Takaki Y."/>
            <person name="Nunoura T."/>
            <person name="Takai K."/>
        </authorList>
    </citation>
    <scope>NUCLEOTIDE SEQUENCE [LARGE SCALE GENOMIC DNA]</scope>
    <source>
        <strain evidence="1 4">YKB31</strain>
        <strain evidence="2 3">YKB32</strain>
    </source>
</reference>
<dbReference type="Proteomes" id="UP000256877">
    <property type="component" value="Unassembled WGS sequence"/>
</dbReference>
<dbReference type="InterPro" id="IPR052985">
    <property type="entry name" value="CoA-trans_III_biosynth/detox"/>
</dbReference>
<dbReference type="EMBL" id="NMUF01000033">
    <property type="protein sequence ID" value="RFA96834.1"/>
    <property type="molecule type" value="Genomic_DNA"/>
</dbReference>
<comment type="caution">
    <text evidence="1">The sequence shown here is derived from an EMBL/GenBank/DDBJ whole genome shotgun (WGS) entry which is preliminary data.</text>
</comment>
<evidence type="ECO:0000313" key="1">
    <source>
        <dbReference type="EMBL" id="RFA93952.1"/>
    </source>
</evidence>
<organism evidence="1 4">
    <name type="scientific">Pyrobaculum aerophilum</name>
    <dbReference type="NCBI Taxonomy" id="13773"/>
    <lineage>
        <taxon>Archaea</taxon>
        <taxon>Thermoproteota</taxon>
        <taxon>Thermoprotei</taxon>
        <taxon>Thermoproteales</taxon>
        <taxon>Thermoproteaceae</taxon>
        <taxon>Pyrobaculum</taxon>
    </lineage>
</organism>
<dbReference type="OrthoDB" id="28444at2157"/>
<dbReference type="PANTHER" id="PTHR48229:SF1">
    <property type="entry name" value="ALPHA METHYLACYL-COA RACEMASE-RELATED"/>
    <property type="match status" value="1"/>
</dbReference>
<dbReference type="RefSeq" id="WP_116421832.1">
    <property type="nucleotide sequence ID" value="NZ_NMUE01000048.1"/>
</dbReference>
<name>A0A371QV93_9CREN</name>
<dbReference type="Gene3D" id="3.30.1540.10">
    <property type="entry name" value="formyl-coa transferase, domain 3"/>
    <property type="match status" value="1"/>
</dbReference>
<dbReference type="GO" id="GO:0003824">
    <property type="term" value="F:catalytic activity"/>
    <property type="evidence" value="ECO:0007669"/>
    <property type="project" value="InterPro"/>
</dbReference>
<dbReference type="AlphaFoldDB" id="A0A371QV93"/>
<dbReference type="InterPro" id="IPR044855">
    <property type="entry name" value="CoA-Trfase_III_dom3_sf"/>
</dbReference>
<sequence length="301" mass="33238">MEERRVIELAWHYPGPLAGRLLATWGFDVVKVEPPGGDPVKRLSPTLYQWLNEGKAVVYLDLRQEEDRERLFDLVKGARAVLSSFRRTTAKRLGISYEALKDANPNILYVAIVGYLKKDSPGHDINFAGLAGLIRDAPPIPQSVDVATGLLAAFIIAAAVAAGRRGYVEVSMEGVAYLLNLLNFALLKDTGDLPLSGKYPFYTTYECAGGRVALGAVEEKFWRRFCEMLGREDLINRMYDASAVNEVKKEVIKRRCDDLIALAEKYDVPLTPVRDISEAGAVLPAIDILLGGVKGLRDRDS</sequence>
<dbReference type="InterPro" id="IPR003673">
    <property type="entry name" value="CoA-Trfase_fam_III"/>
</dbReference>
<evidence type="ECO:0000313" key="2">
    <source>
        <dbReference type="EMBL" id="RFA96834.1"/>
    </source>
</evidence>